<keyword evidence="3" id="KW-1185">Reference proteome</keyword>
<evidence type="ECO:0000259" key="1">
    <source>
        <dbReference type="Pfam" id="PF22483"/>
    </source>
</evidence>
<dbReference type="RefSeq" id="WP_097642147.1">
    <property type="nucleotide sequence ID" value="NZ_NQWI01000001.1"/>
</dbReference>
<proteinExistence type="predicted"/>
<dbReference type="InterPro" id="IPR054353">
    <property type="entry name" value="IstA-like_C"/>
</dbReference>
<name>A0A2A6RQ22_9CHLR</name>
<evidence type="ECO:0000313" key="3">
    <source>
        <dbReference type="Proteomes" id="UP000220527"/>
    </source>
</evidence>
<feature type="domain" description="Transposase for insertion sequence element IS21-like C-terminal" evidence="1">
    <location>
        <begin position="6"/>
        <end position="77"/>
    </location>
</feature>
<accession>A0A2A6RQ22</accession>
<dbReference type="OrthoDB" id="141763at2"/>
<gene>
    <name evidence="2" type="ORF">CJ255_00610</name>
</gene>
<reference evidence="3" key="1">
    <citation type="submission" date="2017-08" db="EMBL/GenBank/DDBJ databases">
        <authorList>
            <person name="Grouzdev D.S."/>
            <person name="Gaisin V.A."/>
            <person name="Rysina M.S."/>
            <person name="Gorlenko V.M."/>
        </authorList>
    </citation>
    <scope>NUCLEOTIDE SEQUENCE [LARGE SCALE GENOMIC DNA]</scope>
    <source>
        <strain evidence="3">Kir15-3F</strain>
    </source>
</reference>
<protein>
    <recommendedName>
        <fullName evidence="1">Transposase for insertion sequence element IS21-like C-terminal domain-containing protein</fullName>
    </recommendedName>
</protein>
<dbReference type="Pfam" id="PF22483">
    <property type="entry name" value="Mu-transpos_C_2"/>
    <property type="match status" value="1"/>
</dbReference>
<sequence length="209" mass="23778">MLRPHPAHDMPCCRTLQVTRTPYSQVIFETNRYSVPVDQGGAHLTLRAYPFALEVFDGNQVLTRHPRSYAREQDLFDPLHYLPLLKQRPGAFEHAKPVRRWRETWPPCYELLLARLRQRDGDGPGLRMFIAVLNLHQDYPAPLIAQAIEAALTLGVVHVDGIRLCLHQILEPTTSPPHVNLDHQPQIAQIGLHPPDLTCYDQLRTGGLS</sequence>
<dbReference type="EMBL" id="NQWI01000001">
    <property type="protein sequence ID" value="PDW05127.1"/>
    <property type="molecule type" value="Genomic_DNA"/>
</dbReference>
<organism evidence="2 3">
    <name type="scientific">Candidatus Viridilinea mediisalina</name>
    <dbReference type="NCBI Taxonomy" id="2024553"/>
    <lineage>
        <taxon>Bacteria</taxon>
        <taxon>Bacillati</taxon>
        <taxon>Chloroflexota</taxon>
        <taxon>Chloroflexia</taxon>
        <taxon>Chloroflexales</taxon>
        <taxon>Chloroflexineae</taxon>
        <taxon>Oscillochloridaceae</taxon>
        <taxon>Candidatus Viridilinea</taxon>
    </lineage>
</organism>
<comment type="caution">
    <text evidence="2">The sequence shown here is derived from an EMBL/GenBank/DDBJ whole genome shotgun (WGS) entry which is preliminary data.</text>
</comment>
<dbReference type="AlphaFoldDB" id="A0A2A6RQ22"/>
<dbReference type="Proteomes" id="UP000220527">
    <property type="component" value="Unassembled WGS sequence"/>
</dbReference>
<evidence type="ECO:0000313" key="2">
    <source>
        <dbReference type="EMBL" id="PDW05127.1"/>
    </source>
</evidence>